<name>A0A7Y9JD87_9ACTN</name>
<comment type="caution">
    <text evidence="2">The sequence shown here is derived from an EMBL/GenBank/DDBJ whole genome shotgun (WGS) entry which is preliminary data.</text>
</comment>
<dbReference type="AlphaFoldDB" id="A0A7Y9JD87"/>
<reference evidence="2 3" key="1">
    <citation type="submission" date="2020-07" db="EMBL/GenBank/DDBJ databases">
        <title>Sequencing the genomes of 1000 actinobacteria strains.</title>
        <authorList>
            <person name="Klenk H.-P."/>
        </authorList>
    </citation>
    <scope>NUCLEOTIDE SEQUENCE [LARGE SCALE GENOMIC DNA]</scope>
    <source>
        <strain evidence="2 3">DSM 40398</strain>
    </source>
</reference>
<accession>A0A7Y9JD87</accession>
<evidence type="ECO:0000313" key="3">
    <source>
        <dbReference type="Proteomes" id="UP000529783"/>
    </source>
</evidence>
<evidence type="ECO:0000256" key="1">
    <source>
        <dbReference type="SAM" id="MobiDB-lite"/>
    </source>
</evidence>
<keyword evidence="3" id="KW-1185">Reference proteome</keyword>
<protein>
    <submittedName>
        <fullName evidence="2">Uncharacterized protein</fullName>
    </submittedName>
</protein>
<feature type="region of interest" description="Disordered" evidence="1">
    <location>
        <begin position="86"/>
        <end position="122"/>
    </location>
</feature>
<dbReference type="Proteomes" id="UP000529783">
    <property type="component" value="Unassembled WGS sequence"/>
</dbReference>
<sequence>MKGRGSPFACQSQLRKPAHRIGKPPTPTGDHWSNTLSPGFAHHADRRLRRRFVAAPSWNLPRPRPPAPRLVTRCGHWLDGSCVCPKRSTTSKLRSPPPSPPAIRRGGLLSSRSRDCRGPAHRRGRLHSAASFAALCRASPFQTSSGKPNVTGSIDSRRSPCGRGFHGLGHKTLALACRSRQRPIVVGVAIPSASRPTPAQCQRPTGGPAVRRTACPARRAGALGAPALSDRGPPQWSNRSKYWFRVTEPAIRATIRTWWCLARSRTVLVRAVTAMSSARSRAYFPHPSPGAGLPLAPARVIRRTCPWHFLPVQADQGCGVGLQVATARTAP</sequence>
<feature type="region of interest" description="Disordered" evidence="1">
    <location>
        <begin position="1"/>
        <end position="35"/>
    </location>
</feature>
<organism evidence="2 3">
    <name type="scientific">Actinomadura luteofluorescens</name>
    <dbReference type="NCBI Taxonomy" id="46163"/>
    <lineage>
        <taxon>Bacteria</taxon>
        <taxon>Bacillati</taxon>
        <taxon>Actinomycetota</taxon>
        <taxon>Actinomycetes</taxon>
        <taxon>Streptosporangiales</taxon>
        <taxon>Thermomonosporaceae</taxon>
        <taxon>Actinomadura</taxon>
    </lineage>
</organism>
<gene>
    <name evidence="2" type="ORF">BJY14_000765</name>
</gene>
<evidence type="ECO:0000313" key="2">
    <source>
        <dbReference type="EMBL" id="NYD44782.1"/>
    </source>
</evidence>
<dbReference type="EMBL" id="JACCBA010000001">
    <property type="protein sequence ID" value="NYD44782.1"/>
    <property type="molecule type" value="Genomic_DNA"/>
</dbReference>
<proteinExistence type="predicted"/>